<dbReference type="RefSeq" id="XP_026612313.1">
    <property type="nucleotide sequence ID" value="XM_026755286.1"/>
</dbReference>
<protein>
    <recommendedName>
        <fullName evidence="1">AB hydrolase-1 domain-containing protein</fullName>
    </recommendedName>
</protein>
<name>A0A397GN30_ASPTH</name>
<feature type="domain" description="AB hydrolase-1" evidence="1">
    <location>
        <begin position="18"/>
        <end position="66"/>
    </location>
</feature>
<dbReference type="InterPro" id="IPR000073">
    <property type="entry name" value="AB_hydrolase_1"/>
</dbReference>
<reference evidence="2" key="1">
    <citation type="submission" date="2018-08" db="EMBL/GenBank/DDBJ databases">
        <title>Draft genome sequence of azole-resistant Aspergillus thermomutatus (Neosartorya pseudofischeri) strain HMR AF 39, isolated from a human nasal aspirate.</title>
        <authorList>
            <person name="Parent-Michaud M."/>
            <person name="Dufresne P.J."/>
            <person name="Fournier E."/>
            <person name="Martineau C."/>
            <person name="Moreira S."/>
            <person name="Perkins V."/>
            <person name="De Repentigny L."/>
            <person name="Dufresne S.F."/>
        </authorList>
    </citation>
    <scope>NUCLEOTIDE SEQUENCE [LARGE SCALE GENOMIC DNA]</scope>
    <source>
        <strain evidence="2">HMR AF 39</strain>
    </source>
</reference>
<dbReference type="GeneID" id="38123641"/>
<dbReference type="Proteomes" id="UP000215305">
    <property type="component" value="Unassembled WGS sequence"/>
</dbReference>
<dbReference type="SUPFAM" id="SSF53474">
    <property type="entry name" value="alpha/beta-Hydrolases"/>
    <property type="match status" value="1"/>
</dbReference>
<proteinExistence type="predicted"/>
<evidence type="ECO:0000313" key="2">
    <source>
        <dbReference type="EMBL" id="RHZ49380.1"/>
    </source>
</evidence>
<dbReference type="AlphaFoldDB" id="A0A397GN30"/>
<gene>
    <name evidence="2" type="ORF">CDV56_101667</name>
</gene>
<organism evidence="2 3">
    <name type="scientific">Aspergillus thermomutatus</name>
    <name type="common">Neosartorya pseudofischeri</name>
    <dbReference type="NCBI Taxonomy" id="41047"/>
    <lineage>
        <taxon>Eukaryota</taxon>
        <taxon>Fungi</taxon>
        <taxon>Dikarya</taxon>
        <taxon>Ascomycota</taxon>
        <taxon>Pezizomycotina</taxon>
        <taxon>Eurotiomycetes</taxon>
        <taxon>Eurotiomycetidae</taxon>
        <taxon>Eurotiales</taxon>
        <taxon>Aspergillaceae</taxon>
        <taxon>Aspergillus</taxon>
        <taxon>Aspergillus subgen. Fumigati</taxon>
    </lineage>
</organism>
<dbReference type="Pfam" id="PF00561">
    <property type="entry name" value="Abhydrolase_1"/>
    <property type="match status" value="1"/>
</dbReference>
<evidence type="ECO:0000259" key="1">
    <source>
        <dbReference type="Pfam" id="PF00561"/>
    </source>
</evidence>
<accession>A0A397GN30</accession>
<comment type="caution">
    <text evidence="2">The sequence shown here is derived from an EMBL/GenBank/DDBJ whole genome shotgun (WGS) entry which is preliminary data.</text>
</comment>
<sequence length="76" mass="8185">MPNPQPHRRQCPAPGAQPAIFFLHGFGACKEDLHDILRLPAFADHTFLAYDAPGCGESSSDLSKTTITTAQAVLVH</sequence>
<dbReference type="EMBL" id="NKHU02000179">
    <property type="protein sequence ID" value="RHZ49380.1"/>
    <property type="molecule type" value="Genomic_DNA"/>
</dbReference>
<dbReference type="InterPro" id="IPR029058">
    <property type="entry name" value="AB_hydrolase_fold"/>
</dbReference>
<evidence type="ECO:0000313" key="3">
    <source>
        <dbReference type="Proteomes" id="UP000215305"/>
    </source>
</evidence>
<dbReference type="VEuPathDB" id="FungiDB:CDV56_101667"/>
<keyword evidence="3" id="KW-1185">Reference proteome</keyword>
<dbReference type="STRING" id="41047.A0A397GN30"/>
<dbReference type="Gene3D" id="3.40.50.1820">
    <property type="entry name" value="alpha/beta hydrolase"/>
    <property type="match status" value="1"/>
</dbReference>